<protein>
    <submittedName>
        <fullName evidence="3">Phage protein</fullName>
    </submittedName>
</protein>
<organism evidence="3">
    <name type="scientific">Anisakis simplex</name>
    <name type="common">Herring worm</name>
    <dbReference type="NCBI Taxonomy" id="6269"/>
    <lineage>
        <taxon>Eukaryota</taxon>
        <taxon>Metazoa</taxon>
        <taxon>Ecdysozoa</taxon>
        <taxon>Nematoda</taxon>
        <taxon>Chromadorea</taxon>
        <taxon>Rhabditida</taxon>
        <taxon>Spirurina</taxon>
        <taxon>Ascaridomorpha</taxon>
        <taxon>Ascaridoidea</taxon>
        <taxon>Anisakidae</taxon>
        <taxon>Anisakis</taxon>
        <taxon>Anisakis simplex complex</taxon>
    </lineage>
</organism>
<sequence>MRLSLSLKLGYRTGSGGVQREPQPVVETLRSVDRENSTVSVGILTVRFRRNNLEGDDERFCIATDGEWGWLTDGVIEVSDIWRVTFKRIA</sequence>
<reference evidence="1 2" key="2">
    <citation type="submission" date="2018-11" db="EMBL/GenBank/DDBJ databases">
        <authorList>
            <consortium name="Pathogen Informatics"/>
        </authorList>
    </citation>
    <scope>NUCLEOTIDE SEQUENCE [LARGE SCALE GENOMIC DNA]</scope>
</reference>
<dbReference type="Proteomes" id="UP000267096">
    <property type="component" value="Unassembled WGS sequence"/>
</dbReference>
<accession>A0A0M3JHY8</accession>
<reference evidence="3" key="1">
    <citation type="submission" date="2017-02" db="UniProtKB">
        <authorList>
            <consortium name="WormBaseParasite"/>
        </authorList>
    </citation>
    <scope>IDENTIFICATION</scope>
</reference>
<gene>
    <name evidence="1" type="ORF">ASIM_LOCUS7024</name>
</gene>
<dbReference type="AlphaFoldDB" id="A0A0M3JHY8"/>
<evidence type="ECO:0000313" key="3">
    <source>
        <dbReference type="WBParaSite" id="ASIM_0000725301-mRNA-1"/>
    </source>
</evidence>
<evidence type="ECO:0000313" key="2">
    <source>
        <dbReference type="Proteomes" id="UP000267096"/>
    </source>
</evidence>
<proteinExistence type="predicted"/>
<name>A0A0M3JHY8_ANISI</name>
<dbReference type="EMBL" id="UYRR01016275">
    <property type="protein sequence ID" value="VDK28349.1"/>
    <property type="molecule type" value="Genomic_DNA"/>
</dbReference>
<evidence type="ECO:0000313" key="1">
    <source>
        <dbReference type="EMBL" id="VDK28349.1"/>
    </source>
</evidence>
<dbReference type="WBParaSite" id="ASIM_0000725301-mRNA-1">
    <property type="protein sequence ID" value="ASIM_0000725301-mRNA-1"/>
    <property type="gene ID" value="ASIM_0000725301"/>
</dbReference>
<keyword evidence="2" id="KW-1185">Reference proteome</keyword>